<name>A0A1Q9C5Q3_SYMMI</name>
<dbReference type="OrthoDB" id="434360at2759"/>
<dbReference type="SUPFAM" id="SSF56672">
    <property type="entry name" value="DNA/RNA polymerases"/>
    <property type="match status" value="1"/>
</dbReference>
<dbReference type="InterPro" id="IPR011010">
    <property type="entry name" value="DNA_brk_join_enz"/>
</dbReference>
<feature type="region of interest" description="Disordered" evidence="1">
    <location>
        <begin position="1057"/>
        <end position="1089"/>
    </location>
</feature>
<dbReference type="CDD" id="cd09272">
    <property type="entry name" value="RNase_HI_RT_Ty1"/>
    <property type="match status" value="1"/>
</dbReference>
<dbReference type="PANTHER" id="PTHR11439:SF483">
    <property type="entry name" value="PEPTIDE SYNTHASE GLIP-LIKE, PUTATIVE (AFU_ORTHOLOGUE AFUA_3G12920)-RELATED"/>
    <property type="match status" value="1"/>
</dbReference>
<feature type="domain" description="Reverse transcriptase Ty1/copia-type" evidence="2">
    <location>
        <begin position="233"/>
        <end position="475"/>
    </location>
</feature>
<dbReference type="Pfam" id="PF07727">
    <property type="entry name" value="RVT_2"/>
    <property type="match status" value="1"/>
</dbReference>
<feature type="compositionally biased region" description="Acidic residues" evidence="1">
    <location>
        <begin position="2686"/>
        <end position="2696"/>
    </location>
</feature>
<comment type="caution">
    <text evidence="3">The sequence shown here is derived from an EMBL/GenBank/DDBJ whole genome shotgun (WGS) entry which is preliminary data.</text>
</comment>
<gene>
    <name evidence="3" type="ORF">AK812_SmicGene41617</name>
</gene>
<sequence>MLMPLRYEVDAMRALPLPNTNTRGPPKEWIAEHGKTPRYAKFLRESFSPEATIAQDRELDQELGFDPAVPDLGDLGFEGLGDYVELPRDVLPDGSGTYDNDPLYEPDLTDEEGQLPAHPEGEITNEEAADLMDVEPEPLDRIPEGVAMAFAERFEHHEAIGQVAAPVQEGDKGGEIIVELGGGLVKVQRPCASRDDVTEVSLDLGLTYEGMIKELKALESLSVGDMMWTIDPKQRVISTRWVVAAKNERIDGKETPIVRCRIVARDYSTGPSASQLGISSPTASGEALKLFLAAIGAEGFNILGLDVSTAFLFAWLGDEKVVVSMPEGCVGPGGEKLYLRLKKALYGLRSAALHWTRHLSGLLGKLFGLKPCPTEPCLFTGYFKNKRVFVLSYVDDLLLAGASTDDLYEMVELLRKELKLKVTADLAKDGKIHFLGREILRSEPGGDLKFGMDPGYMQDVLEEYKLENAKGLPTPPCLRDLLDKSLDEASLQVPLTPEAAARYRRALGKLSWLSATRGDLVYYISVLARGQSSPLEVHERAMRAVLRYLKTVVHYFQVFPRQRHSHMLLRAYVDASWGSERSVERRSISGGCLMLGKACIKSWARLQQSVALSSAESELYALVEGSREALGARCAVGHILGHEGEIVPHIYCDSEAAVNISKMEGLRKLRHIDIRACFIQTEVQAGAIKVFSVKGTENPADIFTKYGTEYQKHLDGLWAVHRKLWVVVKTMSNLSDHWAVEWPARCAYWKQTESFFERLSYPVYTSYIDGCAAGLLGNDGLPIAKRWRVMTAVGKREEGCEERGMLDALACAFEQLELAAGSLARAVHGRPGRDHEGKAEPRELGQLDFLLARSYAVRQTVWSLPLRFFRNFGDFKLYVGRLSGGGRPCVPGAVTMDRLDLVCASSGVVAPYVASAPIAALPRDKEAQVLCVPVLLRPGGFLLALPTGSVPPALLAAGAEPEAVGMHGPSTTLEVAAVEEDEDGSERPVSDTLSVLLVDLADEALKFLVPYDSEAGLSVVSFDPVHPDRFPSAEDLLVLARSWLRAAAHDRAAFYTAAEEEKEPREALGGDAPVEAPTGQKPPKPKRVTTGQLANQLSALLEVKAGAQVPPPPVPALQQPFQIPKGKEAPGMPSSLANVFGPPPKVRHQLSGPPPQVPSAGDGLARPPMELETPGQVEGEVSAALTQQSNALTMLVTHLISQASEASADFGGGSSGSGLSSKGSARREKLQAELANYTGAFMLSVAQAGARRMNPTAPPPRSLAELRSSPAPFRFTEYVERYGGYQHQRELGLIQYMLCQVTDLLLSGEVDGTLDLLSLMHVAVEQAAQDHGKWEVAYVLSLFPDPPGQVFQSRSSAQNPRLKAWAPLCPAPWATTALAYLKEADAIMARRSEAVGVAQPKKPADQEAPRALSLFAALWGPPGLSPDPAEAPGLDLLPGSCQPASCNSSHAAPPVEAANPDANAASPAVLPGSALGDFIPAATPPAGGLSFKKWSLSLAFRILRTRTPFAAFLAALLHLTPGGKPAPANALFPLPLPFFGQFSRPPPHLGSRARLRLGIRRATFVTVAALNYVHAGGFASLASLRRPPNGVQRKALHYLGRLVKACGAIGEVDVPSASRRSAQLLARLGDLSEELTYTGLASDGYGPAFPGASLSEEQRGAALAPYRSLDADRLKLSGKANWDPSPYLHDALYLAFREPDSLLRPVIPKPSRAEVPASPEHEVGQLCKVAGLWDANDLLFLSSEGPSAERPYEAVRLFNCLKNSTTDRQIADRRGRNHVEGIVPGPSREIPTGPSLQCLYADPARQSFQIWATDRKDWYHQLLVPPRRSVRNVLVPPLEVSKLADTRAFRRYLASGAAVPSPGSRLHLGFRGILQGDALGVEFACSSHCSLLQCAGLLSLSTQLCGSRPPPLGGEDSIIDGLVIDDYYAISVHPDGDASPSQAELAFRTAKATYARAGIIGSDDKDVRGEDLAVCTGAEIDGSPATRSLGLALVGAPRQKRVALAAISLEVARLPCTTDHLHLSLLGGWTSILLYKRPLMSIVSEAYHLVDATKVRPQVARTVPLPRAVANELSLLSALCHVLVADVSSDWLPEIFATDSSEEKGAIVKADLGRDASKVLWGASLGPSSSARLQSKERAALMRVDRFCEELLEEPPKAAPKRPLALRLHFLEVCAAPAGLTQLVGELGWKVGPVLSPRHSPEYDLAEGRPPLGGPIIVGTPEQGSSAAGEGHKSLEVAKVSSPSVSVPCAILMLFLLVSGYKPPVLTQHRCSGLSFRAFVPPCLDFDATLGYPGEGPAACFWALLFLGFRAKGVSVGASHGLLPRNSADIARQAKRGRAVLPQGRGVEQKTEARRETLWASFLEWLEATGVDNKLFTQRDGFVDIDAINAVLSKYGRELYANGRPFSHFSETINAFAAKTPKCRRLLQPAWDTAFGWRRAEPIQHHAAMPWQVLCSCVALAFLWGWPLVAGALALCWGGLLRPGELIAAHRSDLVLPGDIECSMPFAWFSIREPKTRYTAARHQSVKIDHPDILNVISIAYAPLLAGSKLWPSSGQTLRTRLRQLLGALKIPAVPTQGALHLELASLRAGGASWMMLVCEDPGLVQRRGRWLSARVFEIYIQEVGTLQFIPALPAEARYRIRRALDEYHTLVQAARFLQNAGIAPKNWFSLFAARPEEFSEPASDVADEASDDEEWGPFQAWG</sequence>
<evidence type="ECO:0000256" key="1">
    <source>
        <dbReference type="SAM" id="MobiDB-lite"/>
    </source>
</evidence>
<keyword evidence="4" id="KW-1185">Reference proteome</keyword>
<dbReference type="SUPFAM" id="SSF56349">
    <property type="entry name" value="DNA breaking-rejoining enzymes"/>
    <property type="match status" value="1"/>
</dbReference>
<dbReference type="Proteomes" id="UP000186817">
    <property type="component" value="Unassembled WGS sequence"/>
</dbReference>
<dbReference type="InterPro" id="IPR013103">
    <property type="entry name" value="RVT_2"/>
</dbReference>
<proteinExistence type="predicted"/>
<evidence type="ECO:0000259" key="2">
    <source>
        <dbReference type="Pfam" id="PF07727"/>
    </source>
</evidence>
<reference evidence="3 4" key="1">
    <citation type="submission" date="2016-02" db="EMBL/GenBank/DDBJ databases">
        <title>Genome analysis of coral dinoflagellate symbionts highlights evolutionary adaptations to a symbiotic lifestyle.</title>
        <authorList>
            <person name="Aranda M."/>
            <person name="Li Y."/>
            <person name="Liew Y.J."/>
            <person name="Baumgarten S."/>
            <person name="Simakov O."/>
            <person name="Wilson M."/>
            <person name="Piel J."/>
            <person name="Ashoor H."/>
            <person name="Bougouffa S."/>
            <person name="Bajic V.B."/>
            <person name="Ryu T."/>
            <person name="Ravasi T."/>
            <person name="Bayer T."/>
            <person name="Micklem G."/>
            <person name="Kim H."/>
            <person name="Bhak J."/>
            <person name="Lajeunesse T.C."/>
            <person name="Voolstra C.R."/>
        </authorList>
    </citation>
    <scope>NUCLEOTIDE SEQUENCE [LARGE SCALE GENOMIC DNA]</scope>
    <source>
        <strain evidence="3 4">CCMP2467</strain>
    </source>
</reference>
<dbReference type="EMBL" id="LSRX01001643">
    <property type="protein sequence ID" value="OLP78226.1"/>
    <property type="molecule type" value="Genomic_DNA"/>
</dbReference>
<feature type="region of interest" description="Disordered" evidence="1">
    <location>
        <begin position="2680"/>
        <end position="2703"/>
    </location>
</feature>
<protein>
    <submittedName>
        <fullName evidence="3">Retrovirus-related Pol polyprotein from transposon TNT 1-94</fullName>
    </submittedName>
</protein>
<dbReference type="PANTHER" id="PTHR11439">
    <property type="entry name" value="GAG-POL-RELATED RETROTRANSPOSON"/>
    <property type="match status" value="1"/>
</dbReference>
<accession>A0A1Q9C5Q3</accession>
<dbReference type="InterPro" id="IPR043502">
    <property type="entry name" value="DNA/RNA_pol_sf"/>
</dbReference>
<evidence type="ECO:0000313" key="3">
    <source>
        <dbReference type="EMBL" id="OLP78226.1"/>
    </source>
</evidence>
<evidence type="ECO:0000313" key="4">
    <source>
        <dbReference type="Proteomes" id="UP000186817"/>
    </source>
</evidence>
<feature type="region of interest" description="Disordered" evidence="1">
    <location>
        <begin position="88"/>
        <end position="108"/>
    </location>
</feature>
<organism evidence="3 4">
    <name type="scientific">Symbiodinium microadriaticum</name>
    <name type="common">Dinoflagellate</name>
    <name type="synonym">Zooxanthella microadriatica</name>
    <dbReference type="NCBI Taxonomy" id="2951"/>
    <lineage>
        <taxon>Eukaryota</taxon>
        <taxon>Sar</taxon>
        <taxon>Alveolata</taxon>
        <taxon>Dinophyceae</taxon>
        <taxon>Suessiales</taxon>
        <taxon>Symbiodiniaceae</taxon>
        <taxon>Symbiodinium</taxon>
    </lineage>
</organism>
<dbReference type="GO" id="GO:0003677">
    <property type="term" value="F:DNA binding"/>
    <property type="evidence" value="ECO:0007669"/>
    <property type="project" value="InterPro"/>
</dbReference>